<feature type="signal peptide" evidence="1">
    <location>
        <begin position="1"/>
        <end position="18"/>
    </location>
</feature>
<accession>A0A9P8IGY9</accession>
<dbReference type="EMBL" id="JAGHQL010000018">
    <property type="protein sequence ID" value="KAH0544508.1"/>
    <property type="molecule type" value="Genomic_DNA"/>
</dbReference>
<organism evidence="2 3">
    <name type="scientific">Glutinoglossum americanum</name>
    <dbReference type="NCBI Taxonomy" id="1670608"/>
    <lineage>
        <taxon>Eukaryota</taxon>
        <taxon>Fungi</taxon>
        <taxon>Dikarya</taxon>
        <taxon>Ascomycota</taxon>
        <taxon>Pezizomycotina</taxon>
        <taxon>Geoglossomycetes</taxon>
        <taxon>Geoglossales</taxon>
        <taxon>Geoglossaceae</taxon>
        <taxon>Glutinoglossum</taxon>
    </lineage>
</organism>
<dbReference type="OrthoDB" id="19039at2759"/>
<evidence type="ECO:0000313" key="3">
    <source>
        <dbReference type="Proteomes" id="UP000698800"/>
    </source>
</evidence>
<reference evidence="2" key="1">
    <citation type="submission" date="2021-03" db="EMBL/GenBank/DDBJ databases">
        <title>Comparative genomics and phylogenomic investigation of the class Geoglossomycetes provide insights into ecological specialization and systematics.</title>
        <authorList>
            <person name="Melie T."/>
            <person name="Pirro S."/>
            <person name="Miller A.N."/>
            <person name="Quandt A."/>
        </authorList>
    </citation>
    <scope>NUCLEOTIDE SEQUENCE</scope>
    <source>
        <strain evidence="2">GBOQ0MN5Z8</strain>
    </source>
</reference>
<evidence type="ECO:0000313" key="2">
    <source>
        <dbReference type="EMBL" id="KAH0544508.1"/>
    </source>
</evidence>
<sequence length="104" mass="11089">MTALGTFLALLIPAIVLLHLYVAPFTKVEESFNTQATHDIITYGIPSVFDPGPQLTSYDHSEFSGPVPRTFVGAVLLAGLGRPVIWLLGLVGGQRQAIGITEPS</sequence>
<evidence type="ECO:0000256" key="1">
    <source>
        <dbReference type="SAM" id="SignalP"/>
    </source>
</evidence>
<keyword evidence="3" id="KW-1185">Reference proteome</keyword>
<protein>
    <submittedName>
        <fullName evidence="2">Uncharacterized protein</fullName>
    </submittedName>
</protein>
<name>A0A9P8IGY9_9PEZI</name>
<dbReference type="AlphaFoldDB" id="A0A9P8IGY9"/>
<proteinExistence type="predicted"/>
<feature type="chain" id="PRO_5040119297" evidence="1">
    <location>
        <begin position="19"/>
        <end position="104"/>
    </location>
</feature>
<keyword evidence="1" id="KW-0732">Signal</keyword>
<comment type="caution">
    <text evidence="2">The sequence shown here is derived from an EMBL/GenBank/DDBJ whole genome shotgun (WGS) entry which is preliminary data.</text>
</comment>
<gene>
    <name evidence="2" type="ORF">FGG08_001407</name>
</gene>
<dbReference type="Proteomes" id="UP000698800">
    <property type="component" value="Unassembled WGS sequence"/>
</dbReference>